<comment type="caution">
    <text evidence="1">The sequence shown here is derived from an EMBL/GenBank/DDBJ whole genome shotgun (WGS) entry which is preliminary data.</text>
</comment>
<accession>A0ABT4X7D2</accession>
<gene>
    <name evidence="1" type="ORF">PJ311_16140</name>
</gene>
<name>A0ABT4X7D2_9BACI</name>
<dbReference type="InterPro" id="IPR010310">
    <property type="entry name" value="T7SS_ESAT-6-like"/>
</dbReference>
<proteinExistence type="predicted"/>
<evidence type="ECO:0000313" key="2">
    <source>
        <dbReference type="Proteomes" id="UP001211894"/>
    </source>
</evidence>
<evidence type="ECO:0000313" key="1">
    <source>
        <dbReference type="EMBL" id="MDA7028105.1"/>
    </source>
</evidence>
<dbReference type="EMBL" id="JAQKAB010000012">
    <property type="protein sequence ID" value="MDA7028105.1"/>
    <property type="molecule type" value="Genomic_DNA"/>
</dbReference>
<dbReference type="Proteomes" id="UP001211894">
    <property type="component" value="Unassembled WGS sequence"/>
</dbReference>
<reference evidence="1 2" key="1">
    <citation type="submission" date="2023-01" db="EMBL/GenBank/DDBJ databases">
        <title>Bacillus changyiensis sp. nov., isolated from a coastal deposit.</title>
        <authorList>
            <person name="Xiao G."/>
            <person name="Lai Q."/>
            <person name="Hu Z."/>
            <person name="Shao Z."/>
        </authorList>
    </citation>
    <scope>NUCLEOTIDE SEQUENCE [LARGE SCALE GENOMIC DNA]</scope>
    <source>
        <strain evidence="1 2">CLL-7-23</strain>
    </source>
</reference>
<dbReference type="RefSeq" id="WP_271341916.1">
    <property type="nucleotide sequence ID" value="NZ_JAQKAB010000012.1"/>
</dbReference>
<sequence length="120" mass="13516">MEGFGYGHYGNYESQAETKVNGDKVHIDHSELSEAIKHAKKIEKGVTDSLEKAKNLKTKIEDGEWSGQTRDACLCYLELIVQFHGDIESAVKDHTSAVKDLHKTMVDFLENPEINAIKRL</sequence>
<dbReference type="Pfam" id="PF06013">
    <property type="entry name" value="WXG100"/>
    <property type="match status" value="1"/>
</dbReference>
<protein>
    <submittedName>
        <fullName evidence="1">WXG100 family type VII secretion target</fullName>
    </submittedName>
</protein>
<organism evidence="1 2">
    <name type="scientific">Bacillus changyiensis</name>
    <dbReference type="NCBI Taxonomy" id="3004103"/>
    <lineage>
        <taxon>Bacteria</taxon>
        <taxon>Bacillati</taxon>
        <taxon>Bacillota</taxon>
        <taxon>Bacilli</taxon>
        <taxon>Bacillales</taxon>
        <taxon>Bacillaceae</taxon>
        <taxon>Bacillus</taxon>
    </lineage>
</organism>
<keyword evidence="2" id="KW-1185">Reference proteome</keyword>